<evidence type="ECO:0000259" key="5">
    <source>
        <dbReference type="PROSITE" id="PS50209"/>
    </source>
</evidence>
<dbReference type="Proteomes" id="UP000001554">
    <property type="component" value="Chromosome 5"/>
</dbReference>
<dbReference type="InterPro" id="IPR001315">
    <property type="entry name" value="CARD"/>
</dbReference>
<dbReference type="Gene3D" id="3.30.70.1390">
    <property type="entry name" value="ROC domain from the Parkinson's disease-associated leucine-rich repeat kinase 2"/>
    <property type="match status" value="1"/>
</dbReference>
<dbReference type="GeneID" id="118416596"/>
<comment type="cofactor">
    <cofactor evidence="1">
        <name>Mg(2+)</name>
        <dbReference type="ChEBI" id="CHEBI:18420"/>
    </cofactor>
</comment>
<feature type="domain" description="Roc" evidence="6">
    <location>
        <begin position="77"/>
        <end position="271"/>
    </location>
</feature>
<dbReference type="SUPFAM" id="SSF47986">
    <property type="entry name" value="DEATH domain"/>
    <property type="match status" value="2"/>
</dbReference>
<dbReference type="InterPro" id="IPR002110">
    <property type="entry name" value="Ankyrin_rpt"/>
</dbReference>
<dbReference type="InterPro" id="IPR020859">
    <property type="entry name" value="ROC"/>
</dbReference>
<feature type="repeat" description="ANK" evidence="4">
    <location>
        <begin position="6"/>
        <end position="38"/>
    </location>
</feature>
<dbReference type="InterPro" id="IPR039788">
    <property type="entry name" value="NOL4/NOL4L"/>
</dbReference>
<evidence type="ECO:0000313" key="7">
    <source>
        <dbReference type="Proteomes" id="UP000001554"/>
    </source>
</evidence>
<keyword evidence="7" id="KW-1185">Reference proteome</keyword>
<dbReference type="PROSITE" id="PS50209">
    <property type="entry name" value="CARD"/>
    <property type="match status" value="2"/>
</dbReference>
<keyword evidence="3" id="KW-0547">Nucleotide-binding</keyword>
<keyword evidence="2" id="KW-0677">Repeat</keyword>
<dbReference type="KEGG" id="bfo:118416596"/>
<sequence>MVQNKDHDTPLHKAADGGHTGICELLIRSGTDVMVKNKDGKAPLDYQRDPETRRHWKNLDKQVKQERSYHELMQKSGGVKVNRFKVFVGGKEATGKSTLKQSLTKGLLSALIERLSRRPVSQPHDPTPGVDIGTFHVPGVGEVSVWDFAGQAEYAVTHSMFMDAENTVFVVLYNIMDNKKAQEQQVTWWLCFIKSCNPNRQPDVILVASNADQVDAAIGQDRAALVVQTMQTEFRDHLRIADEVILMDCRKTRTPEMDRLKSLLVRIGAALIHHQRDMPKLCAKVMKRLPKWCKSKTSTKCPVMMWSDYVKEVKELDRFVTEDFLKKSSTFLHHLAEILFITPATSDPIIVLKPNWLGTDVFGRVMAPDYFENHLNRTSEDYVTREELQRVFQDVADVDLVITLLREFQLCHTFDKETYIIPGLLTQNMPDEVWQPPAESKMVYFGMQIQCADSTDMLSSGFFPQVQTRLMRELENRPSLWRDGAKCVDRDVEGLIKLSPDGRAVNICVRSLQGDKLKCGEMLQQLENINADVLYECSPGTGTVEKVLSSRALKEHRDQFYSYGKEEIKQAWEEGGTIVHRTLAIEEYICDLLCREDEDPLAINRPELVQVLRHVEPILDQLQAHGTLTAEECDVIRAKETPQDKARKLLDTVGRKGAPASRDFKAVLKQIIPHAAEMVQGHASDLLCSEDEDPLIRNRTKLIRDLTSRYVQERILNHLLQHHHFSEEECGIIRANKTGHSTARELLDIVGRKGQAARQAFKEVLEEVSPDTAKMVE</sequence>
<dbReference type="OMA" id="QERILNH"/>
<evidence type="ECO:0000256" key="4">
    <source>
        <dbReference type="PROSITE-ProRule" id="PRU00023"/>
    </source>
</evidence>
<gene>
    <name evidence="8" type="primary">LOC118416596</name>
</gene>
<dbReference type="Gene3D" id="1.25.40.20">
    <property type="entry name" value="Ankyrin repeat-containing domain"/>
    <property type="match status" value="1"/>
</dbReference>
<reference evidence="8" key="2">
    <citation type="submission" date="2025-08" db="UniProtKB">
        <authorList>
            <consortium name="RefSeq"/>
        </authorList>
    </citation>
    <scope>IDENTIFICATION</scope>
    <source>
        <strain evidence="8">S238N-H82</strain>
        <tissue evidence="8">Testes</tissue>
    </source>
</reference>
<evidence type="ECO:0000259" key="6">
    <source>
        <dbReference type="PROSITE" id="PS51424"/>
    </source>
</evidence>
<feature type="domain" description="CARD" evidence="5">
    <location>
        <begin position="687"/>
        <end position="777"/>
    </location>
</feature>
<evidence type="ECO:0000256" key="2">
    <source>
        <dbReference type="ARBA" id="ARBA00022737"/>
    </source>
</evidence>
<reference evidence="7" key="1">
    <citation type="journal article" date="2020" name="Nat. Ecol. Evol.">
        <title>Deeply conserved synteny resolves early events in vertebrate evolution.</title>
        <authorList>
            <person name="Simakov O."/>
            <person name="Marletaz F."/>
            <person name="Yue J.X."/>
            <person name="O'Connell B."/>
            <person name="Jenkins J."/>
            <person name="Brandt A."/>
            <person name="Calef R."/>
            <person name="Tung C.H."/>
            <person name="Huang T.K."/>
            <person name="Schmutz J."/>
            <person name="Satoh N."/>
            <person name="Yu J.K."/>
            <person name="Putnam N.H."/>
            <person name="Green R.E."/>
            <person name="Rokhsar D.S."/>
        </authorList>
    </citation>
    <scope>NUCLEOTIDE SEQUENCE [LARGE SCALE GENOMIC DNA]</scope>
    <source>
        <strain evidence="7">S238N-H82</strain>
    </source>
</reference>
<name>A0A9J7MR27_BRAFL</name>
<dbReference type="SMART" id="SM00114">
    <property type="entry name" value="CARD"/>
    <property type="match status" value="2"/>
</dbReference>
<dbReference type="RefSeq" id="XP_035677642.1">
    <property type="nucleotide sequence ID" value="XM_035821749.1"/>
</dbReference>
<dbReference type="PROSITE" id="PS50088">
    <property type="entry name" value="ANK_REPEAT"/>
    <property type="match status" value="1"/>
</dbReference>
<dbReference type="PROSITE" id="PS51424">
    <property type="entry name" value="ROC"/>
    <property type="match status" value="1"/>
</dbReference>
<dbReference type="Pfam" id="PF00023">
    <property type="entry name" value="Ank"/>
    <property type="match status" value="1"/>
</dbReference>
<organism evidence="7 8">
    <name type="scientific">Branchiostoma floridae</name>
    <name type="common">Florida lancelet</name>
    <name type="synonym">Amphioxus</name>
    <dbReference type="NCBI Taxonomy" id="7739"/>
    <lineage>
        <taxon>Eukaryota</taxon>
        <taxon>Metazoa</taxon>
        <taxon>Chordata</taxon>
        <taxon>Cephalochordata</taxon>
        <taxon>Leptocardii</taxon>
        <taxon>Amphioxiformes</taxon>
        <taxon>Branchiostomatidae</taxon>
        <taxon>Branchiostoma</taxon>
    </lineage>
</organism>
<evidence type="ECO:0000256" key="1">
    <source>
        <dbReference type="ARBA" id="ARBA00001946"/>
    </source>
</evidence>
<evidence type="ECO:0000256" key="3">
    <source>
        <dbReference type="ARBA" id="ARBA00022741"/>
    </source>
</evidence>
<feature type="domain" description="CARD" evidence="5">
    <location>
        <begin position="593"/>
        <end position="670"/>
    </location>
</feature>
<dbReference type="PANTHER" id="PTHR12449:SF18">
    <property type="entry name" value="DEATH DOMAIN-CONTAINING PROTEIN"/>
    <property type="match status" value="1"/>
</dbReference>
<dbReference type="GO" id="GO:0042981">
    <property type="term" value="P:regulation of apoptotic process"/>
    <property type="evidence" value="ECO:0007669"/>
    <property type="project" value="InterPro"/>
</dbReference>
<evidence type="ECO:0000313" key="8">
    <source>
        <dbReference type="RefSeq" id="XP_035677642.1"/>
    </source>
</evidence>
<dbReference type="Gene3D" id="1.10.533.10">
    <property type="entry name" value="Death Domain, Fas"/>
    <property type="match status" value="2"/>
</dbReference>
<dbReference type="InterPro" id="IPR036770">
    <property type="entry name" value="Ankyrin_rpt-contain_sf"/>
</dbReference>
<protein>
    <submittedName>
        <fullName evidence="8">Death-associated protein kinase 1-like</fullName>
    </submittedName>
</protein>
<dbReference type="InterPro" id="IPR027417">
    <property type="entry name" value="P-loop_NTPase"/>
</dbReference>
<dbReference type="OrthoDB" id="8888059at2759"/>
<dbReference type="GO" id="GO:0000166">
    <property type="term" value="F:nucleotide binding"/>
    <property type="evidence" value="ECO:0007669"/>
    <property type="project" value="UniProtKB-KW"/>
</dbReference>
<dbReference type="Pfam" id="PF00619">
    <property type="entry name" value="CARD"/>
    <property type="match status" value="2"/>
</dbReference>
<keyword evidence="4" id="KW-0040">ANK repeat</keyword>
<accession>A0A9J7MR27</accession>
<dbReference type="SMART" id="SM00248">
    <property type="entry name" value="ANK"/>
    <property type="match status" value="1"/>
</dbReference>
<dbReference type="PROSITE" id="PS50297">
    <property type="entry name" value="ANK_REP_REGION"/>
    <property type="match status" value="1"/>
</dbReference>
<dbReference type="SUPFAM" id="SSF48403">
    <property type="entry name" value="Ankyrin repeat"/>
    <property type="match status" value="1"/>
</dbReference>
<dbReference type="Pfam" id="PF08477">
    <property type="entry name" value="Roc"/>
    <property type="match status" value="1"/>
</dbReference>
<dbReference type="PANTHER" id="PTHR12449">
    <property type="entry name" value="DEATH DOMAIN-CONTAINING PROTEIN"/>
    <property type="match status" value="1"/>
</dbReference>
<dbReference type="CDD" id="cd01671">
    <property type="entry name" value="CARD"/>
    <property type="match status" value="2"/>
</dbReference>
<dbReference type="SUPFAM" id="SSF52540">
    <property type="entry name" value="P-loop containing nucleoside triphosphate hydrolases"/>
    <property type="match status" value="1"/>
</dbReference>
<dbReference type="Gene3D" id="3.40.50.300">
    <property type="entry name" value="P-loop containing nucleotide triphosphate hydrolases"/>
    <property type="match status" value="1"/>
</dbReference>
<dbReference type="InterPro" id="IPR011029">
    <property type="entry name" value="DEATH-like_dom_sf"/>
</dbReference>
<proteinExistence type="predicted"/>
<dbReference type="AlphaFoldDB" id="A0A9J7MR27"/>